<keyword evidence="3" id="KW-1185">Reference proteome</keyword>
<dbReference type="Proteomes" id="UP001185028">
    <property type="component" value="Unassembled WGS sequence"/>
</dbReference>
<dbReference type="RefSeq" id="WP_188775990.1">
    <property type="nucleotide sequence ID" value="NZ_BMMB01000005.1"/>
</dbReference>
<evidence type="ECO:0000313" key="3">
    <source>
        <dbReference type="Proteomes" id="UP001185028"/>
    </source>
</evidence>
<accession>A0ABU1J2U7</accession>
<proteinExistence type="predicted"/>
<dbReference type="InterPro" id="IPR012433">
    <property type="entry name" value="Imm11"/>
</dbReference>
<feature type="domain" description="Immunity MXAN-0049 protein" evidence="1">
    <location>
        <begin position="54"/>
        <end position="183"/>
    </location>
</feature>
<gene>
    <name evidence="2" type="ORF">JOC58_003753</name>
</gene>
<evidence type="ECO:0000259" key="1">
    <source>
        <dbReference type="Pfam" id="PF07791"/>
    </source>
</evidence>
<name>A0ABU1J2U7_9BACL</name>
<sequence length="195" mass="22484">MTYYVLEFQYPRKGFISGGVTFTPELDTYYDPLQMEISSETTAEVILDSSVRKMDVDLFYTGTRALIVSDALKLLLEESNVKAQFIPAQVHYYNNVPVAGMYWVAHRLQQLDVVDYEHSTYAGKALVLRSIETPPRRIAKGFQQIVLDEFRIEGQEFFTLEYTYISNPIISETLYQECKKQQLKLHATPVGDFKP</sequence>
<dbReference type="EMBL" id="JAVDQH010000018">
    <property type="protein sequence ID" value="MDR6245837.1"/>
    <property type="molecule type" value="Genomic_DNA"/>
</dbReference>
<organism evidence="2 3">
    <name type="scientific">Paenibacillus hunanensis</name>
    <dbReference type="NCBI Taxonomy" id="539262"/>
    <lineage>
        <taxon>Bacteria</taxon>
        <taxon>Bacillati</taxon>
        <taxon>Bacillota</taxon>
        <taxon>Bacilli</taxon>
        <taxon>Bacillales</taxon>
        <taxon>Paenibacillaceae</taxon>
        <taxon>Paenibacillus</taxon>
    </lineage>
</organism>
<dbReference type="Pfam" id="PF07791">
    <property type="entry name" value="Imm11"/>
    <property type="match status" value="1"/>
</dbReference>
<comment type="caution">
    <text evidence="2">The sequence shown here is derived from an EMBL/GenBank/DDBJ whole genome shotgun (WGS) entry which is preliminary data.</text>
</comment>
<evidence type="ECO:0000313" key="2">
    <source>
        <dbReference type="EMBL" id="MDR6245837.1"/>
    </source>
</evidence>
<protein>
    <recommendedName>
        <fullName evidence="1">Immunity MXAN-0049 protein domain-containing protein</fullName>
    </recommendedName>
</protein>
<reference evidence="2 3" key="1">
    <citation type="submission" date="2023-07" db="EMBL/GenBank/DDBJ databases">
        <title>Genomic Encyclopedia of Type Strains, Phase IV (KMG-IV): sequencing the most valuable type-strain genomes for metagenomic binning, comparative biology and taxonomic classification.</title>
        <authorList>
            <person name="Goeker M."/>
        </authorList>
    </citation>
    <scope>NUCLEOTIDE SEQUENCE [LARGE SCALE GENOMIC DNA]</scope>
    <source>
        <strain evidence="2 3">DSM 22170</strain>
    </source>
</reference>